<reference evidence="2 3" key="1">
    <citation type="submission" date="2017-11" db="EMBL/GenBank/DDBJ databases">
        <title>Understudied soil microbes with underappreciated capabilities: Untangling the Clostridium saccharolyticum group.</title>
        <authorList>
            <person name="Leschine S."/>
        </authorList>
    </citation>
    <scope>NUCLEOTIDE SEQUENCE [LARGE SCALE GENOMIC DNA]</scope>
    <source>
        <strain evidence="2 3">18A</strain>
    </source>
</reference>
<gene>
    <name evidence="2" type="ORF">H171_1650</name>
</gene>
<dbReference type="PROSITE" id="PS51186">
    <property type="entry name" value="GNAT"/>
    <property type="match status" value="1"/>
</dbReference>
<dbReference type="AlphaFoldDB" id="A0A2M8Z406"/>
<dbReference type="OrthoDB" id="9800193at2"/>
<sequence>MITYKKVDKTYFTQYDLIPMRVHVSSYYKIDKINRGLSGFNLVETPIKPYVKDFCTGEDETVMRWGSQWDISTWAFFMAFDGDKPIGAATIVSRTKGINMLSNRDDLAVLWDIRVDDTYKQQKVGQTLFDMAANWCRSQGLVQMKIECQNNNVPACKFYHKQGATLSVIDEYAYYNEPEYRHETQFIWFLNL</sequence>
<feature type="domain" description="N-acetyltransferase" evidence="1">
    <location>
        <begin position="28"/>
        <end position="192"/>
    </location>
</feature>
<evidence type="ECO:0000313" key="2">
    <source>
        <dbReference type="EMBL" id="PJJ28157.1"/>
    </source>
</evidence>
<dbReference type="Proteomes" id="UP000231092">
    <property type="component" value="Unassembled WGS sequence"/>
</dbReference>
<dbReference type="EMBL" id="PGET01000001">
    <property type="protein sequence ID" value="PJJ28157.1"/>
    <property type="molecule type" value="Genomic_DNA"/>
</dbReference>
<dbReference type="Gene3D" id="3.40.630.30">
    <property type="match status" value="1"/>
</dbReference>
<dbReference type="SUPFAM" id="SSF55729">
    <property type="entry name" value="Acyl-CoA N-acyltransferases (Nat)"/>
    <property type="match status" value="1"/>
</dbReference>
<evidence type="ECO:0000259" key="1">
    <source>
        <dbReference type="PROSITE" id="PS51186"/>
    </source>
</evidence>
<keyword evidence="2" id="KW-0808">Transferase</keyword>
<accession>A0A2M8Z406</accession>
<proteinExistence type="predicted"/>
<organism evidence="2 3">
    <name type="scientific">[Clostridium] celerecrescens 18A</name>
    <dbReference type="NCBI Taxonomy" id="1286362"/>
    <lineage>
        <taxon>Bacteria</taxon>
        <taxon>Bacillati</taxon>
        <taxon>Bacillota</taxon>
        <taxon>Clostridia</taxon>
        <taxon>Lachnospirales</taxon>
        <taxon>Lachnospiraceae</taxon>
        <taxon>Lacrimispora</taxon>
    </lineage>
</organism>
<comment type="caution">
    <text evidence="2">The sequence shown here is derived from an EMBL/GenBank/DDBJ whole genome shotgun (WGS) entry which is preliminary data.</text>
</comment>
<evidence type="ECO:0000313" key="3">
    <source>
        <dbReference type="Proteomes" id="UP000231092"/>
    </source>
</evidence>
<protein>
    <submittedName>
        <fullName evidence="2">Acetyltransferase (GNAT) family protein</fullName>
    </submittedName>
</protein>
<dbReference type="RefSeq" id="WP_100304686.1">
    <property type="nucleotide sequence ID" value="NZ_PGET01000001.1"/>
</dbReference>
<dbReference type="PRINTS" id="PR01754">
    <property type="entry name" value="SACTRNSFRASE"/>
</dbReference>
<dbReference type="InterPro" id="IPR016181">
    <property type="entry name" value="Acyl_CoA_acyltransferase"/>
</dbReference>
<dbReference type="Pfam" id="PF00583">
    <property type="entry name" value="Acetyltransf_1"/>
    <property type="match status" value="1"/>
</dbReference>
<name>A0A2M8Z406_9FIRM</name>
<dbReference type="InterPro" id="IPR008125">
    <property type="entry name" value="Streptothricin_AcTrfase"/>
</dbReference>
<dbReference type="GO" id="GO:0016747">
    <property type="term" value="F:acyltransferase activity, transferring groups other than amino-acyl groups"/>
    <property type="evidence" value="ECO:0007669"/>
    <property type="project" value="InterPro"/>
</dbReference>
<dbReference type="InterPro" id="IPR000182">
    <property type="entry name" value="GNAT_dom"/>
</dbReference>